<keyword evidence="1" id="KW-0812">Transmembrane</keyword>
<accession>A0A2N9WVN5</accession>
<feature type="transmembrane region" description="Helical" evidence="1">
    <location>
        <begin position="12"/>
        <end position="35"/>
    </location>
</feature>
<keyword evidence="1" id="KW-1133">Transmembrane helix</keyword>
<evidence type="ECO:0000313" key="2">
    <source>
        <dbReference type="EMBL" id="PIT17421.1"/>
    </source>
</evidence>
<dbReference type="Proteomes" id="UP000231293">
    <property type="component" value="Unassembled WGS sequence"/>
</dbReference>
<evidence type="ECO:0000313" key="3">
    <source>
        <dbReference type="Proteomes" id="UP000231293"/>
    </source>
</evidence>
<sequence>MQGFPVSLITAAFDSAGVIIAVIGLPVSVEVVVLVGGGAVSGVFADQVADGIAFKAVGDFGIAAGGKEDIRQDGILIAPNLFALQSAVIIIFLK</sequence>
<organism evidence="2 3">
    <name type="scientific">Snodgrassella alvi</name>
    <dbReference type="NCBI Taxonomy" id="1196083"/>
    <lineage>
        <taxon>Bacteria</taxon>
        <taxon>Pseudomonadati</taxon>
        <taxon>Pseudomonadota</taxon>
        <taxon>Betaproteobacteria</taxon>
        <taxon>Neisseriales</taxon>
        <taxon>Neisseriaceae</taxon>
        <taxon>Snodgrassella</taxon>
    </lineage>
</organism>
<comment type="caution">
    <text evidence="2">The sequence shown here is derived from an EMBL/GenBank/DDBJ whole genome shotgun (WGS) entry which is preliminary data.</text>
</comment>
<dbReference type="RefSeq" id="WP_100089827.1">
    <property type="nucleotide sequence ID" value="NZ_MDVB01000019.1"/>
</dbReference>
<protein>
    <submittedName>
        <fullName evidence="2">Uncharacterized protein</fullName>
    </submittedName>
</protein>
<feature type="transmembrane region" description="Helical" evidence="1">
    <location>
        <begin position="75"/>
        <end position="93"/>
    </location>
</feature>
<dbReference type="EMBL" id="MDVB01000019">
    <property type="protein sequence ID" value="PIT17421.1"/>
    <property type="molecule type" value="Genomic_DNA"/>
</dbReference>
<dbReference type="AlphaFoldDB" id="A0A2N9WVN5"/>
<evidence type="ECO:0000256" key="1">
    <source>
        <dbReference type="SAM" id="Phobius"/>
    </source>
</evidence>
<keyword evidence="1" id="KW-0472">Membrane</keyword>
<gene>
    <name evidence="2" type="ORF">BGI32_02660</name>
</gene>
<proteinExistence type="predicted"/>
<reference evidence="2 3" key="1">
    <citation type="journal article" date="2017" name="MBio">
        <title>Type VI secretion-mediated competition in the bee gut microbiome.</title>
        <authorList>
            <person name="Steele M.I."/>
            <person name="Kwong W.K."/>
            <person name="Powell J.E."/>
            <person name="Whiteley M."/>
            <person name="Moran N.A."/>
        </authorList>
    </citation>
    <scope>NUCLEOTIDE SEQUENCE [LARGE SCALE GENOMIC DNA]</scope>
    <source>
        <strain evidence="2 3">App2-2</strain>
    </source>
</reference>
<name>A0A2N9WVN5_9NEIS</name>